<dbReference type="EMBL" id="CP001344">
    <property type="protein sequence ID" value="ACL46116.1"/>
    <property type="molecule type" value="Genomic_DNA"/>
</dbReference>
<feature type="transmembrane region" description="Helical" evidence="6">
    <location>
        <begin position="369"/>
        <end position="392"/>
    </location>
</feature>
<dbReference type="InterPro" id="IPR002797">
    <property type="entry name" value="Polysacc_synth"/>
</dbReference>
<feature type="transmembrane region" description="Helical" evidence="6">
    <location>
        <begin position="399"/>
        <end position="419"/>
    </location>
</feature>
<evidence type="ECO:0000256" key="4">
    <source>
        <dbReference type="ARBA" id="ARBA00022989"/>
    </source>
</evidence>
<dbReference type="AlphaFoldDB" id="B8HTN5"/>
<dbReference type="CDD" id="cd13128">
    <property type="entry name" value="MATE_Wzx_like"/>
    <property type="match status" value="1"/>
</dbReference>
<name>B8HTN5_CYAP4</name>
<comment type="subcellular location">
    <subcellularLocation>
        <location evidence="1">Cell membrane</location>
        <topology evidence="1">Multi-pass membrane protein</topology>
    </subcellularLocation>
</comment>
<keyword evidence="2" id="KW-1003">Cell membrane</keyword>
<feature type="transmembrane region" description="Helical" evidence="6">
    <location>
        <begin position="187"/>
        <end position="203"/>
    </location>
</feature>
<proteinExistence type="predicted"/>
<keyword evidence="4 6" id="KW-1133">Transmembrane helix</keyword>
<keyword evidence="5 6" id="KW-0472">Membrane</keyword>
<feature type="transmembrane region" description="Helical" evidence="6">
    <location>
        <begin position="425"/>
        <end position="444"/>
    </location>
</feature>
<organism evidence="7">
    <name type="scientific">Cyanothece sp. (strain PCC 7425 / ATCC 29141)</name>
    <dbReference type="NCBI Taxonomy" id="395961"/>
    <lineage>
        <taxon>Bacteria</taxon>
        <taxon>Bacillati</taxon>
        <taxon>Cyanobacteriota</taxon>
        <taxon>Cyanophyceae</taxon>
        <taxon>Gomontiellales</taxon>
        <taxon>Cyanothecaceae</taxon>
        <taxon>Cyanothece</taxon>
    </lineage>
</organism>
<feature type="transmembrane region" description="Helical" evidence="6">
    <location>
        <begin position="36"/>
        <end position="61"/>
    </location>
</feature>
<feature type="transmembrane region" description="Helical" evidence="6">
    <location>
        <begin position="209"/>
        <end position="232"/>
    </location>
</feature>
<dbReference type="HOGENOM" id="CLU_022017_5_4_3"/>
<dbReference type="PANTHER" id="PTHR30250">
    <property type="entry name" value="PST FAMILY PREDICTED COLANIC ACID TRANSPORTER"/>
    <property type="match status" value="1"/>
</dbReference>
<feature type="transmembrane region" description="Helical" evidence="6">
    <location>
        <begin position="298"/>
        <end position="319"/>
    </location>
</feature>
<keyword evidence="3 6" id="KW-0812">Transmembrane</keyword>
<evidence type="ECO:0000256" key="1">
    <source>
        <dbReference type="ARBA" id="ARBA00004651"/>
    </source>
</evidence>
<evidence type="ECO:0000313" key="7">
    <source>
        <dbReference type="EMBL" id="ACL46116.1"/>
    </source>
</evidence>
<evidence type="ECO:0000256" key="2">
    <source>
        <dbReference type="ARBA" id="ARBA00022475"/>
    </source>
</evidence>
<evidence type="ECO:0000256" key="3">
    <source>
        <dbReference type="ARBA" id="ARBA00022692"/>
    </source>
</evidence>
<evidence type="ECO:0000256" key="6">
    <source>
        <dbReference type="SAM" id="Phobius"/>
    </source>
</evidence>
<evidence type="ECO:0000256" key="5">
    <source>
        <dbReference type="ARBA" id="ARBA00023136"/>
    </source>
</evidence>
<gene>
    <name evidence="7" type="ordered locus">Cyan7425_3797</name>
</gene>
<dbReference type="eggNOG" id="COG2244">
    <property type="taxonomic scope" value="Bacteria"/>
</dbReference>
<dbReference type="PANTHER" id="PTHR30250:SF11">
    <property type="entry name" value="O-ANTIGEN TRANSPORTER-RELATED"/>
    <property type="match status" value="1"/>
</dbReference>
<feature type="transmembrane region" description="Helical" evidence="6">
    <location>
        <begin position="73"/>
        <end position="91"/>
    </location>
</feature>
<sequence>MTAIKAILSKVQRLLVPHSNLNRSANPRNSKLLSRFLGSVVGSFGFKITSTGLALLVNLLLARILDGTEFGTYVYAIAWVNFLSIPASLGLDKFLIREVAICQSNSEWGRMRGLLYWSNRVVALVSVSVTLVALAIVLLVLKDLPSTTVISLAIALVSLPLMSLRTLRLAAMQGLHKVILGLTPDKLLAPFLLITFSLVWYLWQRQQVNTPAILVFNLVSTVITYLIGVKLLQHNLPASVRMTQPEYNSQAWIKSIPPLMFLAGVSAINSQIGVIMVGNLSGAKAAGIYSITWQLSQLILLILTSANSIMAPMIASLYAQNKLEELQHLVSKSVRVTTLVALLISAGLMTFSSWLLLMFGRDFIQGQLSLIILCIGQIVNTAMGSVGFLLTMTGHERQTAIAMGLGAAFNVMLNLLLIPRWGVNGAAIATASGIIIWNVLMALWTKRLTGINPTIFAKFSF</sequence>
<feature type="transmembrane region" description="Helical" evidence="6">
    <location>
        <begin position="339"/>
        <end position="357"/>
    </location>
</feature>
<reference evidence="7" key="1">
    <citation type="submission" date="2009-01" db="EMBL/GenBank/DDBJ databases">
        <title>Complete sequence of chromosome Cyanothece sp. PCC 7425.</title>
        <authorList>
            <consortium name="US DOE Joint Genome Institute"/>
            <person name="Lucas S."/>
            <person name="Copeland A."/>
            <person name="Lapidus A."/>
            <person name="Glavina del Rio T."/>
            <person name="Dalin E."/>
            <person name="Tice H."/>
            <person name="Bruce D."/>
            <person name="Goodwin L."/>
            <person name="Pitluck S."/>
            <person name="Sims D."/>
            <person name="Meineke L."/>
            <person name="Brettin T."/>
            <person name="Detter J.C."/>
            <person name="Han C."/>
            <person name="Larimer F."/>
            <person name="Land M."/>
            <person name="Hauser L."/>
            <person name="Kyrpides N."/>
            <person name="Ovchinnikova G."/>
            <person name="Liberton M."/>
            <person name="Stoeckel J."/>
            <person name="Banerjee A."/>
            <person name="Singh A."/>
            <person name="Page L."/>
            <person name="Sato H."/>
            <person name="Zhao L."/>
            <person name="Sherman L."/>
            <person name="Pakrasi H."/>
            <person name="Richardson P."/>
        </authorList>
    </citation>
    <scope>NUCLEOTIDE SEQUENCE</scope>
    <source>
        <strain evidence="7">PCC 7425</strain>
    </source>
</reference>
<feature type="transmembrane region" description="Helical" evidence="6">
    <location>
        <begin position="147"/>
        <end position="167"/>
    </location>
</feature>
<protein>
    <submittedName>
        <fullName evidence="7">Polysaccharide biosynthesis protein</fullName>
    </submittedName>
</protein>
<dbReference type="STRING" id="395961.Cyan7425_3797"/>
<dbReference type="KEGG" id="cyn:Cyan7425_3797"/>
<dbReference type="OrthoDB" id="9800982at2"/>
<feature type="transmembrane region" description="Helical" evidence="6">
    <location>
        <begin position="121"/>
        <end position="141"/>
    </location>
</feature>
<dbReference type="Pfam" id="PF01943">
    <property type="entry name" value="Polysacc_synt"/>
    <property type="match status" value="1"/>
</dbReference>
<accession>B8HTN5</accession>
<dbReference type="GO" id="GO:0005886">
    <property type="term" value="C:plasma membrane"/>
    <property type="evidence" value="ECO:0007669"/>
    <property type="project" value="UniProtKB-SubCell"/>
</dbReference>
<dbReference type="InterPro" id="IPR050833">
    <property type="entry name" value="Poly_Biosynth_Transport"/>
</dbReference>